<feature type="signal peptide" evidence="1">
    <location>
        <begin position="1"/>
        <end position="24"/>
    </location>
</feature>
<proteinExistence type="predicted"/>
<accession>A0ABQ4TZF3</accession>
<keyword evidence="3" id="KW-1185">Reference proteome</keyword>
<name>A0ABQ4TZF3_9HYPH</name>
<evidence type="ECO:0000256" key="1">
    <source>
        <dbReference type="SAM" id="SignalP"/>
    </source>
</evidence>
<comment type="caution">
    <text evidence="2">The sequence shown here is derived from an EMBL/GenBank/DDBJ whole genome shotgun (WGS) entry which is preliminary data.</text>
</comment>
<feature type="chain" id="PRO_5045561013" evidence="1">
    <location>
        <begin position="25"/>
        <end position="135"/>
    </location>
</feature>
<dbReference type="Proteomes" id="UP001055057">
    <property type="component" value="Unassembled WGS sequence"/>
</dbReference>
<sequence>MCAVFAARATLLVLALGLSGCDRAAAQGVVDGSDSALEPGRARAALALLGKDLRDAPAARVGRLRAGRGGLVCGEVDRPNRMGDYTGPRPFVADLSASFAGIVPDAPELRHPASVAQYRAMQRTLSLHAAHCAAE</sequence>
<organism evidence="2 3">
    <name type="scientific">Methylobacterium trifolii</name>
    <dbReference type="NCBI Taxonomy" id="1003092"/>
    <lineage>
        <taxon>Bacteria</taxon>
        <taxon>Pseudomonadati</taxon>
        <taxon>Pseudomonadota</taxon>
        <taxon>Alphaproteobacteria</taxon>
        <taxon>Hyphomicrobiales</taxon>
        <taxon>Methylobacteriaceae</taxon>
        <taxon>Methylobacterium</taxon>
    </lineage>
</organism>
<keyword evidence="1" id="KW-0732">Signal</keyword>
<gene>
    <name evidence="2" type="ORF">MPOCJGCO_2543</name>
</gene>
<dbReference type="EMBL" id="BPRB01000135">
    <property type="protein sequence ID" value="GJE60431.1"/>
    <property type="molecule type" value="Genomic_DNA"/>
</dbReference>
<reference evidence="2" key="2">
    <citation type="submission" date="2021-08" db="EMBL/GenBank/DDBJ databases">
        <authorList>
            <person name="Tani A."/>
            <person name="Ola A."/>
            <person name="Ogura Y."/>
            <person name="Katsura K."/>
            <person name="Hayashi T."/>
        </authorList>
    </citation>
    <scope>NUCLEOTIDE SEQUENCE</scope>
    <source>
        <strain evidence="2">DSM 23632</strain>
    </source>
</reference>
<evidence type="ECO:0000313" key="2">
    <source>
        <dbReference type="EMBL" id="GJE60431.1"/>
    </source>
</evidence>
<dbReference type="RefSeq" id="WP_238183039.1">
    <property type="nucleotide sequence ID" value="NZ_BPRB01000135.1"/>
</dbReference>
<protein>
    <submittedName>
        <fullName evidence="2">Uncharacterized protein</fullName>
    </submittedName>
</protein>
<reference evidence="2" key="1">
    <citation type="journal article" date="2021" name="Front. Microbiol.">
        <title>Comprehensive Comparative Genomics and Phenotyping of Methylobacterium Species.</title>
        <authorList>
            <person name="Alessa O."/>
            <person name="Ogura Y."/>
            <person name="Fujitani Y."/>
            <person name="Takami H."/>
            <person name="Hayashi T."/>
            <person name="Sahin N."/>
            <person name="Tani A."/>
        </authorList>
    </citation>
    <scope>NUCLEOTIDE SEQUENCE</scope>
    <source>
        <strain evidence="2">DSM 23632</strain>
    </source>
</reference>
<evidence type="ECO:0000313" key="3">
    <source>
        <dbReference type="Proteomes" id="UP001055057"/>
    </source>
</evidence>